<name>A0AAN4YD28_ASPOZ</name>
<reference evidence="1" key="1">
    <citation type="submission" date="2023-04" db="EMBL/GenBank/DDBJ databases">
        <title>Aspergillus oryzae NBRC 4228.</title>
        <authorList>
            <person name="Ichikawa N."/>
            <person name="Sato H."/>
            <person name="Tonouchi N."/>
        </authorList>
    </citation>
    <scope>NUCLEOTIDE SEQUENCE</scope>
    <source>
        <strain evidence="1">NBRC 4228</strain>
    </source>
</reference>
<evidence type="ECO:0000313" key="2">
    <source>
        <dbReference type="Proteomes" id="UP001165205"/>
    </source>
</evidence>
<protein>
    <submittedName>
        <fullName evidence="1">Unnamed protein product</fullName>
    </submittedName>
</protein>
<dbReference type="AlphaFoldDB" id="A0AAN4YD28"/>
<dbReference type="EMBL" id="BSYA01000011">
    <property type="protein sequence ID" value="GMG24463.1"/>
    <property type="molecule type" value="Genomic_DNA"/>
</dbReference>
<organism evidence="1 2">
    <name type="scientific">Aspergillus oryzae</name>
    <name type="common">Yellow koji mold</name>
    <dbReference type="NCBI Taxonomy" id="5062"/>
    <lineage>
        <taxon>Eukaryota</taxon>
        <taxon>Fungi</taxon>
        <taxon>Dikarya</taxon>
        <taxon>Ascomycota</taxon>
        <taxon>Pezizomycotina</taxon>
        <taxon>Eurotiomycetes</taxon>
        <taxon>Eurotiomycetidae</taxon>
        <taxon>Eurotiales</taxon>
        <taxon>Aspergillaceae</taxon>
        <taxon>Aspergillus</taxon>
        <taxon>Aspergillus subgen. Circumdati</taxon>
    </lineage>
</organism>
<evidence type="ECO:0000313" key="1">
    <source>
        <dbReference type="EMBL" id="GMG24463.1"/>
    </source>
</evidence>
<accession>A0AAN4YD28</accession>
<sequence>MSDVDAPIVCLSATLGLPCYHAQAHETMGASTAAGKRRYYLEECCADGTSLRAPETPGYPIVLVQI</sequence>
<comment type="caution">
    <text evidence="1">The sequence shown here is derived from an EMBL/GenBank/DDBJ whole genome shotgun (WGS) entry which is preliminary data.</text>
</comment>
<proteinExistence type="predicted"/>
<gene>
    <name evidence="1" type="ORF">Aory04_000170500</name>
</gene>
<dbReference type="Proteomes" id="UP001165205">
    <property type="component" value="Unassembled WGS sequence"/>
</dbReference>